<dbReference type="Proteomes" id="UP000664096">
    <property type="component" value="Unassembled WGS sequence"/>
</dbReference>
<dbReference type="CDD" id="cd04301">
    <property type="entry name" value="NAT_SF"/>
    <property type="match status" value="1"/>
</dbReference>
<proteinExistence type="predicted"/>
<dbReference type="InterPro" id="IPR000182">
    <property type="entry name" value="GNAT_dom"/>
</dbReference>
<protein>
    <submittedName>
        <fullName evidence="2">N-acetyltransferase</fullName>
    </submittedName>
</protein>
<dbReference type="GO" id="GO:0016747">
    <property type="term" value="F:acyltransferase activity, transferring groups other than amino-acyl groups"/>
    <property type="evidence" value="ECO:0007669"/>
    <property type="project" value="InterPro"/>
</dbReference>
<dbReference type="AlphaFoldDB" id="A0A939ECV5"/>
<dbReference type="InterPro" id="IPR016181">
    <property type="entry name" value="Acyl_CoA_acyltransferase"/>
</dbReference>
<name>A0A939ECV5_9HYPH</name>
<dbReference type="RefSeq" id="WP_207139737.1">
    <property type="nucleotide sequence ID" value="NZ_JAEKJZ010000001.1"/>
</dbReference>
<sequence>MLIRTEHEQDIAAISSLVTESLAIIPQSTGTEAKIVEALRAQSALDLSLVAVENSKVIGYLAASDARIGEQGGWSLIGPLGVLPSRRLQGIGTLLMNDALNRLRKTRRGVVLVGEPSYYSRFGFRAFPNMTVAGCPPEVVQALPFDETEPHGEVYHHKAFALERE</sequence>
<reference evidence="2" key="1">
    <citation type="submission" date="2020-12" db="EMBL/GenBank/DDBJ databases">
        <title>Oil enriched cultivation method for isolating marine PHA-producing bacteria.</title>
        <authorList>
            <person name="Zheng W."/>
            <person name="Yu S."/>
            <person name="Huang Y."/>
        </authorList>
    </citation>
    <scope>NUCLEOTIDE SEQUENCE</scope>
    <source>
        <strain evidence="2">SY-2-12</strain>
    </source>
</reference>
<comment type="caution">
    <text evidence="2">The sequence shown here is derived from an EMBL/GenBank/DDBJ whole genome shotgun (WGS) entry which is preliminary data.</text>
</comment>
<evidence type="ECO:0000313" key="2">
    <source>
        <dbReference type="EMBL" id="MBN9670237.1"/>
    </source>
</evidence>
<dbReference type="Pfam" id="PF13508">
    <property type="entry name" value="Acetyltransf_7"/>
    <property type="match status" value="1"/>
</dbReference>
<dbReference type="SUPFAM" id="SSF55729">
    <property type="entry name" value="Acyl-CoA N-acyltransferases (Nat)"/>
    <property type="match status" value="1"/>
</dbReference>
<feature type="domain" description="N-acetyltransferase" evidence="1">
    <location>
        <begin position="1"/>
        <end position="146"/>
    </location>
</feature>
<gene>
    <name evidence="2" type="ORF">JF539_07795</name>
</gene>
<dbReference type="PROSITE" id="PS51186">
    <property type="entry name" value="GNAT"/>
    <property type="match status" value="1"/>
</dbReference>
<dbReference type="EMBL" id="JAEKJZ010000001">
    <property type="protein sequence ID" value="MBN9670237.1"/>
    <property type="molecule type" value="Genomic_DNA"/>
</dbReference>
<organism evidence="2 3">
    <name type="scientific">Roseibium aggregatum</name>
    <dbReference type="NCBI Taxonomy" id="187304"/>
    <lineage>
        <taxon>Bacteria</taxon>
        <taxon>Pseudomonadati</taxon>
        <taxon>Pseudomonadota</taxon>
        <taxon>Alphaproteobacteria</taxon>
        <taxon>Hyphomicrobiales</taxon>
        <taxon>Stappiaceae</taxon>
        <taxon>Roseibium</taxon>
    </lineage>
</organism>
<accession>A0A939ECV5</accession>
<dbReference type="Gene3D" id="3.40.630.30">
    <property type="match status" value="1"/>
</dbReference>
<evidence type="ECO:0000313" key="3">
    <source>
        <dbReference type="Proteomes" id="UP000664096"/>
    </source>
</evidence>
<evidence type="ECO:0000259" key="1">
    <source>
        <dbReference type="PROSITE" id="PS51186"/>
    </source>
</evidence>